<dbReference type="EMBL" id="WEKT01000006">
    <property type="protein sequence ID" value="MZI92686.1"/>
    <property type="molecule type" value="Genomic_DNA"/>
</dbReference>
<dbReference type="Pfam" id="PF14748">
    <property type="entry name" value="P5CR_dimer"/>
    <property type="match status" value="1"/>
</dbReference>
<reference evidence="16 17" key="1">
    <citation type="submission" date="2019-10" db="EMBL/GenBank/DDBJ databases">
        <title>Vibrio sp. nov. isolated from a shrimp pond.</title>
        <authorList>
            <person name="Gomez-Gil B."/>
            <person name="Enciso-Ibarra J."/>
            <person name="Enciso-Ibarra K."/>
            <person name="Bolan-Mejia C."/>
        </authorList>
    </citation>
    <scope>NUCLEOTIDE SEQUENCE [LARGE SCALE GENOMIC DNA]</scope>
    <source>
        <strain evidence="16 17">CAIM 722</strain>
    </source>
</reference>
<name>A0A7X4LJD7_9VIBR</name>
<comment type="catalytic activity">
    <reaction evidence="8 10">
        <text>L-proline + NAD(+) = (S)-1-pyrroline-5-carboxylate + NADH + 2 H(+)</text>
        <dbReference type="Rhea" id="RHEA:14105"/>
        <dbReference type="ChEBI" id="CHEBI:15378"/>
        <dbReference type="ChEBI" id="CHEBI:17388"/>
        <dbReference type="ChEBI" id="CHEBI:57540"/>
        <dbReference type="ChEBI" id="CHEBI:57945"/>
        <dbReference type="ChEBI" id="CHEBI:60039"/>
        <dbReference type="EC" id="1.5.1.2"/>
    </reaction>
</comment>
<evidence type="ECO:0000256" key="7">
    <source>
        <dbReference type="ARBA" id="ARBA00023002"/>
    </source>
</evidence>
<feature type="domain" description="Pyrroline-5-carboxylate reductase catalytic N-terminal" evidence="14">
    <location>
        <begin position="5"/>
        <end position="99"/>
    </location>
</feature>
<keyword evidence="3 10" id="KW-0963">Cytoplasm</keyword>
<dbReference type="PIRSF" id="PIRSF000193">
    <property type="entry name" value="Pyrrol-5-carb_rd"/>
    <property type="match status" value="1"/>
</dbReference>
<dbReference type="PANTHER" id="PTHR11645:SF0">
    <property type="entry name" value="PYRROLINE-5-CARBOXYLATE REDUCTASE 3"/>
    <property type="match status" value="1"/>
</dbReference>
<evidence type="ECO:0000256" key="3">
    <source>
        <dbReference type="ARBA" id="ARBA00022490"/>
    </source>
</evidence>
<proteinExistence type="inferred from homology"/>
<dbReference type="InterPro" id="IPR053790">
    <property type="entry name" value="P5CR-like_CS"/>
</dbReference>
<evidence type="ECO:0000256" key="4">
    <source>
        <dbReference type="ARBA" id="ARBA00022605"/>
    </source>
</evidence>
<organism evidence="16 17">
    <name type="scientific">Vibrio eleionomae</name>
    <dbReference type="NCBI Taxonomy" id="2653505"/>
    <lineage>
        <taxon>Bacteria</taxon>
        <taxon>Pseudomonadati</taxon>
        <taxon>Pseudomonadota</taxon>
        <taxon>Gammaproteobacteria</taxon>
        <taxon>Vibrionales</taxon>
        <taxon>Vibrionaceae</taxon>
        <taxon>Vibrio</taxon>
    </lineage>
</organism>
<accession>A0A7X4LJD7</accession>
<dbReference type="GO" id="GO:0004735">
    <property type="term" value="F:pyrroline-5-carboxylate reductase activity"/>
    <property type="evidence" value="ECO:0007669"/>
    <property type="project" value="UniProtKB-UniRule"/>
</dbReference>
<evidence type="ECO:0000256" key="1">
    <source>
        <dbReference type="ARBA" id="ARBA00005205"/>
    </source>
</evidence>
<dbReference type="InterPro" id="IPR008927">
    <property type="entry name" value="6-PGluconate_DH-like_C_sf"/>
</dbReference>
<dbReference type="Gene3D" id="3.40.50.720">
    <property type="entry name" value="NAD(P)-binding Rossmann-like Domain"/>
    <property type="match status" value="1"/>
</dbReference>
<dbReference type="SUPFAM" id="SSF51735">
    <property type="entry name" value="NAD(P)-binding Rossmann-fold domains"/>
    <property type="match status" value="1"/>
</dbReference>
<dbReference type="PROSITE" id="PS00521">
    <property type="entry name" value="P5CR"/>
    <property type="match status" value="1"/>
</dbReference>
<evidence type="ECO:0000256" key="9">
    <source>
        <dbReference type="ARBA" id="ARBA00052690"/>
    </source>
</evidence>
<dbReference type="AlphaFoldDB" id="A0A7X4LJD7"/>
<dbReference type="GO" id="GO:0055129">
    <property type="term" value="P:L-proline biosynthetic process"/>
    <property type="evidence" value="ECO:0007669"/>
    <property type="project" value="UniProtKB-UniRule"/>
</dbReference>
<comment type="caution">
    <text evidence="16">The sequence shown here is derived from an EMBL/GenBank/DDBJ whole genome shotgun (WGS) entry which is preliminary data.</text>
</comment>
<feature type="binding site" evidence="12">
    <location>
        <position position="36"/>
    </location>
    <ligand>
        <name>NADP(+)</name>
        <dbReference type="ChEBI" id="CHEBI:58349"/>
    </ligand>
</feature>
<keyword evidence="7 10" id="KW-0560">Oxidoreductase</keyword>
<comment type="function">
    <text evidence="10">Catalyzes the reduction of 1-pyrroline-5-carboxylate (PCA) to L-proline.</text>
</comment>
<dbReference type="GO" id="GO:0005737">
    <property type="term" value="C:cytoplasm"/>
    <property type="evidence" value="ECO:0007669"/>
    <property type="project" value="UniProtKB-SubCell"/>
</dbReference>
<keyword evidence="5 10" id="KW-0641">Proline biosynthesis</keyword>
<evidence type="ECO:0000256" key="11">
    <source>
        <dbReference type="NCBIfam" id="TIGR00112"/>
    </source>
</evidence>
<evidence type="ECO:0000256" key="8">
    <source>
        <dbReference type="ARBA" id="ARBA00050547"/>
    </source>
</evidence>
<evidence type="ECO:0000313" key="17">
    <source>
        <dbReference type="Proteomes" id="UP000462621"/>
    </source>
</evidence>
<dbReference type="FunFam" id="3.40.50.720:FF:000105">
    <property type="entry name" value="Pyrroline-5-carboxylate reductase"/>
    <property type="match status" value="1"/>
</dbReference>
<dbReference type="InterPro" id="IPR028939">
    <property type="entry name" value="P5C_Rdtase_cat_N"/>
</dbReference>
<dbReference type="InterPro" id="IPR000304">
    <property type="entry name" value="Pyrroline-COOH_reductase"/>
</dbReference>
<evidence type="ECO:0000256" key="2">
    <source>
        <dbReference type="ARBA" id="ARBA00005525"/>
    </source>
</evidence>
<evidence type="ECO:0000256" key="10">
    <source>
        <dbReference type="HAMAP-Rule" id="MF_01925"/>
    </source>
</evidence>
<dbReference type="SUPFAM" id="SSF48179">
    <property type="entry name" value="6-phosphogluconate dehydrogenase C-terminal domain-like"/>
    <property type="match status" value="1"/>
</dbReference>
<dbReference type="Pfam" id="PF03807">
    <property type="entry name" value="F420_oxidored"/>
    <property type="match status" value="1"/>
</dbReference>
<keyword evidence="17" id="KW-1185">Reference proteome</keyword>
<dbReference type="Proteomes" id="UP000462621">
    <property type="component" value="Unassembled WGS sequence"/>
</dbReference>
<sequence>MEQRKITFVGAGNMAKAIIAGLVSSGYPAKNILATSPTETRRLPLEQDYGIRTTSDNIAAVTEADVVVLAVKPQLMADVCKPLQAIDFTNKLVISIAAGVTAARLDELLDTKLNLVRVMPNTPSLINRGMSGLFAVPSVTDADKAFTQDLMSAVGKACWVDEEQGINNITAAAGSAPAYFFLFMEAIQQEAVNLGFDTQTAREIVQQVALGAAEMVQANPEIELATLREQVTSKGGTTAQALATFNQNDLTGIVAKAMQAAVKRAEEMETLF</sequence>
<evidence type="ECO:0000256" key="12">
    <source>
        <dbReference type="PIRSR" id="PIRSR000193-1"/>
    </source>
</evidence>
<dbReference type="RefSeq" id="WP_161153985.1">
    <property type="nucleotide sequence ID" value="NZ_WEKT01000006.1"/>
</dbReference>
<dbReference type="UniPathway" id="UPA00098">
    <property type="reaction ID" value="UER00361"/>
</dbReference>
<evidence type="ECO:0000256" key="13">
    <source>
        <dbReference type="RuleBase" id="RU003903"/>
    </source>
</evidence>
<feature type="binding site" evidence="12">
    <location>
        <begin position="70"/>
        <end position="73"/>
    </location>
    <ligand>
        <name>NADP(+)</name>
        <dbReference type="ChEBI" id="CHEBI:58349"/>
    </ligand>
</feature>
<evidence type="ECO:0000259" key="14">
    <source>
        <dbReference type="Pfam" id="PF03807"/>
    </source>
</evidence>
<dbReference type="FunFam" id="1.10.3730.10:FF:000001">
    <property type="entry name" value="Pyrroline-5-carboxylate reductase"/>
    <property type="match status" value="1"/>
</dbReference>
<keyword evidence="4 10" id="KW-0028">Amino-acid biosynthesis</keyword>
<evidence type="ECO:0000256" key="5">
    <source>
        <dbReference type="ARBA" id="ARBA00022650"/>
    </source>
</evidence>
<comment type="catalytic activity">
    <reaction evidence="9 10 13">
        <text>L-proline + NADP(+) = (S)-1-pyrroline-5-carboxylate + NADPH + 2 H(+)</text>
        <dbReference type="Rhea" id="RHEA:14109"/>
        <dbReference type="ChEBI" id="CHEBI:15378"/>
        <dbReference type="ChEBI" id="CHEBI:17388"/>
        <dbReference type="ChEBI" id="CHEBI:57783"/>
        <dbReference type="ChEBI" id="CHEBI:58349"/>
        <dbReference type="ChEBI" id="CHEBI:60039"/>
        <dbReference type="EC" id="1.5.1.2"/>
    </reaction>
</comment>
<dbReference type="NCBIfam" id="TIGR00112">
    <property type="entry name" value="proC"/>
    <property type="match status" value="1"/>
</dbReference>
<gene>
    <name evidence="10" type="primary">proC</name>
    <name evidence="16" type="ORF">F9817_05665</name>
</gene>
<feature type="binding site" evidence="12">
    <location>
        <position position="57"/>
    </location>
    <ligand>
        <name>NADPH</name>
        <dbReference type="ChEBI" id="CHEBI:57783"/>
    </ligand>
</feature>
<comment type="similarity">
    <text evidence="2 10 13">Belongs to the pyrroline-5-carboxylate reductase family.</text>
</comment>
<protein>
    <recommendedName>
        <fullName evidence="10 11">Pyrroline-5-carboxylate reductase</fullName>
        <shortName evidence="10">P5C reductase</shortName>
        <shortName evidence="10">P5CR</shortName>
        <ecNumber evidence="10 11">1.5.1.2</ecNumber>
    </recommendedName>
    <alternativeName>
        <fullName evidence="10">PCA reductase</fullName>
    </alternativeName>
</protein>
<dbReference type="PANTHER" id="PTHR11645">
    <property type="entry name" value="PYRROLINE-5-CARBOXYLATE REDUCTASE"/>
    <property type="match status" value="1"/>
</dbReference>
<comment type="pathway">
    <text evidence="1 10 13">Amino-acid biosynthesis; L-proline biosynthesis; L-proline from L-glutamate 5-semialdehyde: step 1/1.</text>
</comment>
<dbReference type="EC" id="1.5.1.2" evidence="10 11"/>
<evidence type="ECO:0000259" key="15">
    <source>
        <dbReference type="Pfam" id="PF14748"/>
    </source>
</evidence>
<evidence type="ECO:0000256" key="6">
    <source>
        <dbReference type="ARBA" id="ARBA00022857"/>
    </source>
</evidence>
<dbReference type="InterPro" id="IPR036291">
    <property type="entry name" value="NAD(P)-bd_dom_sf"/>
</dbReference>
<comment type="subcellular location">
    <subcellularLocation>
        <location evidence="10">Cytoplasm</location>
    </subcellularLocation>
</comment>
<evidence type="ECO:0000313" key="16">
    <source>
        <dbReference type="EMBL" id="MZI92686.1"/>
    </source>
</evidence>
<dbReference type="Gene3D" id="1.10.3730.10">
    <property type="entry name" value="ProC C-terminal domain-like"/>
    <property type="match status" value="1"/>
</dbReference>
<feature type="domain" description="Pyrroline-5-carboxylate reductase dimerisation" evidence="15">
    <location>
        <begin position="163"/>
        <end position="268"/>
    </location>
</feature>
<dbReference type="HAMAP" id="MF_01925">
    <property type="entry name" value="P5C_reductase"/>
    <property type="match status" value="1"/>
</dbReference>
<keyword evidence="6 10" id="KW-0521">NADP</keyword>
<dbReference type="InterPro" id="IPR029036">
    <property type="entry name" value="P5CR_dimer"/>
</dbReference>